<evidence type="ECO:0000259" key="3">
    <source>
        <dbReference type="PROSITE" id="PS51186"/>
    </source>
</evidence>
<evidence type="ECO:0000313" key="5">
    <source>
        <dbReference type="Proteomes" id="UP000530234"/>
    </source>
</evidence>
<proteinExistence type="predicted"/>
<evidence type="ECO:0000256" key="1">
    <source>
        <dbReference type="ARBA" id="ARBA00022679"/>
    </source>
</evidence>
<dbReference type="EMBL" id="VKHS01000121">
    <property type="protein sequence ID" value="MBB0229424.1"/>
    <property type="molecule type" value="Genomic_DNA"/>
</dbReference>
<evidence type="ECO:0000313" key="4">
    <source>
        <dbReference type="EMBL" id="MBB0229424.1"/>
    </source>
</evidence>
<sequence>MGISVRAAEPGDVPALVRLRLANAERHVRLDRTVYRVPDGERVREHFEEVLADEPGVVILVAESSGDVVGMVEVVPRAEPPDHQILVPRRSAEIHTVVLEGHRGEGIGTALVSAAERAAAERGIRLLYAGVFAPNEEAARFYSSAGFEPRGILLSRDSGAHRSIDPAGAGAGRPAPA</sequence>
<dbReference type="SUPFAM" id="SSF55729">
    <property type="entry name" value="Acyl-CoA N-acyltransferases (Nat)"/>
    <property type="match status" value="1"/>
</dbReference>
<comment type="caution">
    <text evidence="4">The sequence shown here is derived from an EMBL/GenBank/DDBJ whole genome shotgun (WGS) entry which is preliminary data.</text>
</comment>
<feature type="domain" description="N-acetyltransferase" evidence="3">
    <location>
        <begin position="3"/>
        <end position="168"/>
    </location>
</feature>
<dbReference type="CDD" id="cd04301">
    <property type="entry name" value="NAT_SF"/>
    <property type="match status" value="1"/>
</dbReference>
<keyword evidence="5" id="KW-1185">Reference proteome</keyword>
<dbReference type="Pfam" id="PF00583">
    <property type="entry name" value="Acetyltransf_1"/>
    <property type="match status" value="1"/>
</dbReference>
<dbReference type="GO" id="GO:0016747">
    <property type="term" value="F:acyltransferase activity, transferring groups other than amino-acyl groups"/>
    <property type="evidence" value="ECO:0007669"/>
    <property type="project" value="InterPro"/>
</dbReference>
<accession>A0A7W3T1X3</accession>
<dbReference type="PANTHER" id="PTHR43877">
    <property type="entry name" value="AMINOALKYLPHOSPHONATE N-ACETYLTRANSFERASE-RELATED-RELATED"/>
    <property type="match status" value="1"/>
</dbReference>
<gene>
    <name evidence="4" type="ORF">FOE67_07835</name>
</gene>
<organism evidence="4 5">
    <name type="scientific">Streptomyces calidiresistens</name>
    <dbReference type="NCBI Taxonomy" id="1485586"/>
    <lineage>
        <taxon>Bacteria</taxon>
        <taxon>Bacillati</taxon>
        <taxon>Actinomycetota</taxon>
        <taxon>Actinomycetes</taxon>
        <taxon>Kitasatosporales</taxon>
        <taxon>Streptomycetaceae</taxon>
        <taxon>Streptomyces</taxon>
    </lineage>
</organism>
<dbReference type="PROSITE" id="PS51186">
    <property type="entry name" value="GNAT"/>
    <property type="match status" value="1"/>
</dbReference>
<dbReference type="InterPro" id="IPR000182">
    <property type="entry name" value="GNAT_dom"/>
</dbReference>
<protein>
    <submittedName>
        <fullName evidence="4">GNAT family N-acetyltransferase</fullName>
    </submittedName>
</protein>
<keyword evidence="1 4" id="KW-0808">Transferase</keyword>
<dbReference type="AlphaFoldDB" id="A0A7W3T1X3"/>
<dbReference type="RefSeq" id="WP_182661897.1">
    <property type="nucleotide sequence ID" value="NZ_VKHS01000121.1"/>
</dbReference>
<name>A0A7W3T1X3_9ACTN</name>
<dbReference type="InterPro" id="IPR016181">
    <property type="entry name" value="Acyl_CoA_acyltransferase"/>
</dbReference>
<dbReference type="Gene3D" id="3.40.630.30">
    <property type="match status" value="1"/>
</dbReference>
<keyword evidence="2" id="KW-0012">Acyltransferase</keyword>
<dbReference type="InterPro" id="IPR050832">
    <property type="entry name" value="Bact_Acetyltransf"/>
</dbReference>
<reference evidence="5" key="1">
    <citation type="submission" date="2019-10" db="EMBL/GenBank/DDBJ databases">
        <title>Streptomyces sp. nov., a novel actinobacterium isolated from alkaline environment.</title>
        <authorList>
            <person name="Golinska P."/>
        </authorList>
    </citation>
    <scope>NUCLEOTIDE SEQUENCE [LARGE SCALE GENOMIC DNA]</scope>
    <source>
        <strain evidence="5">DSM 42108</strain>
    </source>
</reference>
<dbReference type="Proteomes" id="UP000530234">
    <property type="component" value="Unassembled WGS sequence"/>
</dbReference>
<evidence type="ECO:0000256" key="2">
    <source>
        <dbReference type="ARBA" id="ARBA00023315"/>
    </source>
</evidence>